<evidence type="ECO:0000313" key="1">
    <source>
        <dbReference type="EMBL" id="CAG6692562.1"/>
    </source>
</evidence>
<protein>
    <submittedName>
        <fullName evidence="1">Uncharacterized protein</fullName>
    </submittedName>
</protein>
<name>A0A8D8TYC2_9HEMI</name>
<dbReference type="EMBL" id="HBUF01307811">
    <property type="protein sequence ID" value="CAG6692562.1"/>
    <property type="molecule type" value="Transcribed_RNA"/>
</dbReference>
<proteinExistence type="predicted"/>
<accession>A0A8D8TYC2</accession>
<sequence length="108" mass="12456">MQGKETLSYCSPCYTREGDCIIRFPMLYKGRLTLQYHLIGLFISRARAGRRTTTDVILTDFILRTKSCVKPDKTSITTPSRYASFTLPYLPRRFSGQSVRLVIQRARV</sequence>
<dbReference type="AlphaFoldDB" id="A0A8D8TYC2"/>
<reference evidence="1" key="1">
    <citation type="submission" date="2021-05" db="EMBL/GenBank/DDBJ databases">
        <authorList>
            <person name="Alioto T."/>
            <person name="Alioto T."/>
            <person name="Gomez Garrido J."/>
        </authorList>
    </citation>
    <scope>NUCLEOTIDE SEQUENCE</scope>
</reference>
<organism evidence="1">
    <name type="scientific">Cacopsylla melanoneura</name>
    <dbReference type="NCBI Taxonomy" id="428564"/>
    <lineage>
        <taxon>Eukaryota</taxon>
        <taxon>Metazoa</taxon>
        <taxon>Ecdysozoa</taxon>
        <taxon>Arthropoda</taxon>
        <taxon>Hexapoda</taxon>
        <taxon>Insecta</taxon>
        <taxon>Pterygota</taxon>
        <taxon>Neoptera</taxon>
        <taxon>Paraneoptera</taxon>
        <taxon>Hemiptera</taxon>
        <taxon>Sternorrhyncha</taxon>
        <taxon>Psylloidea</taxon>
        <taxon>Psyllidae</taxon>
        <taxon>Psyllinae</taxon>
        <taxon>Cacopsylla</taxon>
    </lineage>
</organism>